<feature type="transmembrane region" description="Helical" evidence="1">
    <location>
        <begin position="108"/>
        <end position="128"/>
    </location>
</feature>
<feature type="transmembrane region" description="Helical" evidence="1">
    <location>
        <begin position="415"/>
        <end position="432"/>
    </location>
</feature>
<sequence length="880" mass="99811">MLEKIRKIILNHYFLSFALPALIMLFYFYYRKMAPFGNSSILTVDLGQQYVDMFSGMRETILHQPNQLFYSFAKNFGGEMFSEWSYYLFSPLNLLLLFFNQANLPSGILFLTVVRFGLAGLSMQYLLVRRNFTGKEMGLLISSSYALSGWFVANQVNLLWQDQIILLPLIIYAAIKLINEQKYLPFVLIFAFSIIDNFYIAYMIGIFLPMFAIWQISRYYSKFLNQSLIFLRFLSSMLLSVLISSVVLIPTAFQLIQGKGQDTIASIDWGFIQKPYLVILKLIPGSFNFSQMKTGLANIFVPFIIIIGLITYFSIKQEKISTKISSGLIIALYSLSFVWQPLNILFHMMQYPVWYPYRYSFIFSFFILLLAAIGLEKSKHANFPSFVLSLLLIAVISSVAVFFNKKINFVNSQQVRLFIFLSVSALLVYMVRSYMKHDVWAYFLLLIGLTSSALNAYISTNNFSYLTNSEYQRTVKALQQSTSDLSKKGFYRVGQTFSRTRGDAFATGYNGGMHFSSTVDKTTPELFGAFGQVANDYYTSYSFGTVLTDAIFDMKYFISPVYGGSNAAGSPKAMANSYRPDLTNYRLLQSRNQVMTIKNKNALPIIFPTSSKVLKSKIIPENPILTSNSLWEGITGTKNLVQSNVPFSYSTENIKTLISLNGQTAQKINSGQDAVINISFKPNTNGSYYLTLPVSFANNATWITVNGETIPQYANRENVVALNVANHDKNLQITIGIHLNYSELFLNDLELYSINDSKLAKSANKVQKTGIKNLKFNQTSFTGEVDVKKNQKILMTTIPAAPGWKIKIDGKNTPVKTIDNYFIGAKIKQGRHKVQIYYQEPYLGVASAITLISILLVTLIEINKRKKFFTISKILKNNKK</sequence>
<dbReference type="Proteomes" id="UP001281024">
    <property type="component" value="Unassembled WGS sequence"/>
</dbReference>
<feature type="transmembrane region" description="Helical" evidence="1">
    <location>
        <begin position="12"/>
        <end position="30"/>
    </location>
</feature>
<feature type="transmembrane region" description="Helical" evidence="1">
    <location>
        <begin position="187"/>
        <end position="217"/>
    </location>
</feature>
<feature type="transmembrane region" description="Helical" evidence="1">
    <location>
        <begin position="842"/>
        <end position="862"/>
    </location>
</feature>
<comment type="caution">
    <text evidence="2">The sequence shown here is derived from an EMBL/GenBank/DDBJ whole genome shotgun (WGS) entry which is preliminary data.</text>
</comment>
<feature type="transmembrane region" description="Helical" evidence="1">
    <location>
        <begin position="327"/>
        <end position="349"/>
    </location>
</feature>
<feature type="transmembrane region" description="Helical" evidence="1">
    <location>
        <begin position="229"/>
        <end position="253"/>
    </location>
</feature>
<dbReference type="AlphaFoldDB" id="A0AAJ2P2M1"/>
<keyword evidence="1" id="KW-1133">Transmembrane helix</keyword>
<feature type="transmembrane region" description="Helical" evidence="1">
    <location>
        <begin position="84"/>
        <end position="102"/>
    </location>
</feature>
<feature type="transmembrane region" description="Helical" evidence="1">
    <location>
        <begin position="355"/>
        <end position="373"/>
    </location>
</feature>
<evidence type="ECO:0000256" key="1">
    <source>
        <dbReference type="SAM" id="Phobius"/>
    </source>
</evidence>
<keyword evidence="1" id="KW-0812">Transmembrane</keyword>
<organism evidence="2 3">
    <name type="scientific">Oenococcus oeni</name>
    <name type="common">Leuconostoc oenos</name>
    <dbReference type="NCBI Taxonomy" id="1247"/>
    <lineage>
        <taxon>Bacteria</taxon>
        <taxon>Bacillati</taxon>
        <taxon>Bacillota</taxon>
        <taxon>Bacilli</taxon>
        <taxon>Lactobacillales</taxon>
        <taxon>Lactobacillaceae</taxon>
        <taxon>Oenococcus</taxon>
    </lineage>
</organism>
<feature type="transmembrane region" description="Helical" evidence="1">
    <location>
        <begin position="439"/>
        <end position="458"/>
    </location>
</feature>
<reference evidence="2" key="1">
    <citation type="submission" date="2019-10" db="EMBL/GenBank/DDBJ databases">
        <title>Malate fermentation in French cider.</title>
        <authorList>
            <person name="Cousin F.J."/>
            <person name="Medina Fernandez S."/>
            <person name="Misery B."/>
            <person name="Laplace J.-M."/>
            <person name="Cretenet M."/>
        </authorList>
    </citation>
    <scope>NUCLEOTIDE SEQUENCE</scope>
    <source>
        <strain evidence="2">UCMA15129</strain>
    </source>
</reference>
<dbReference type="PANTHER" id="PTHR38454:SF1">
    <property type="entry name" value="INTEGRAL MEMBRANE PROTEIN"/>
    <property type="match status" value="1"/>
</dbReference>
<dbReference type="RefSeq" id="WP_071419286.1">
    <property type="nucleotide sequence ID" value="NZ_MLKQ01000177.1"/>
</dbReference>
<dbReference type="PANTHER" id="PTHR38454">
    <property type="entry name" value="INTEGRAL MEMBRANE PROTEIN-RELATED"/>
    <property type="match status" value="1"/>
</dbReference>
<gene>
    <name evidence="2" type="ORF">GA838_06490</name>
</gene>
<dbReference type="InterPro" id="IPR018580">
    <property type="entry name" value="Uncharacterised_YfhO"/>
</dbReference>
<feature type="transmembrane region" description="Helical" evidence="1">
    <location>
        <begin position="295"/>
        <end position="315"/>
    </location>
</feature>
<keyword evidence="1" id="KW-0472">Membrane</keyword>
<evidence type="ECO:0000313" key="3">
    <source>
        <dbReference type="Proteomes" id="UP001281024"/>
    </source>
</evidence>
<proteinExistence type="predicted"/>
<protein>
    <submittedName>
        <fullName evidence="2">YfhO family protein</fullName>
    </submittedName>
</protein>
<accession>A0AAJ2P2M1</accession>
<name>A0AAJ2P2M1_OENOE</name>
<dbReference type="EMBL" id="WERV01000004">
    <property type="protein sequence ID" value="MDV7715405.1"/>
    <property type="molecule type" value="Genomic_DNA"/>
</dbReference>
<evidence type="ECO:0000313" key="2">
    <source>
        <dbReference type="EMBL" id="MDV7715405.1"/>
    </source>
</evidence>
<feature type="transmembrane region" description="Helical" evidence="1">
    <location>
        <begin position="385"/>
        <end position="403"/>
    </location>
</feature>
<feature type="transmembrane region" description="Helical" evidence="1">
    <location>
        <begin position="159"/>
        <end position="175"/>
    </location>
</feature>
<dbReference type="Pfam" id="PF09586">
    <property type="entry name" value="YfhO"/>
    <property type="match status" value="1"/>
</dbReference>